<protein>
    <submittedName>
        <fullName evidence="3">Uncharacterized protein</fullName>
    </submittedName>
</protein>
<evidence type="ECO:0000256" key="1">
    <source>
        <dbReference type="SAM" id="MobiDB-lite"/>
    </source>
</evidence>
<feature type="transmembrane region" description="Helical" evidence="2">
    <location>
        <begin position="191"/>
        <end position="215"/>
    </location>
</feature>
<sequence>MDPTQQESERHRSQSMSQRAWSRGVPLDNQPSPDLLISPPLDHYEMSPRPISTLSRLTDEDTSWDRPLLSSRTKSVDEETQRSSGRRTSDWSYAKVTGDLQDQYEGGLGPAQHRGKQNSRSTLPGMEGSKISKPITRTEWSRYFNGWIVHLPAILVTTAVLLIGSIQFYWYPEIGPLVSGYRLDTDIISNILQFVAKLHELLIVASLSSIALAMYRRRLVTTGVRLGFLTGGYRVGDLNYLRTSSFRHQGLNRSKPWEMLLPGFLVFATILSTIVGPASAVLLLPSLGWYEFDTSSAFSKIEPPLLYWWNRRAIWFRDPFSEYTECQGPAGVYRDYCPAGGFPVISSWVRDYAATDLTNNLTFYSTSSDIRRHLVFTQADDKPNTSSTTLTTTPSHFLMTSIGLFQQFIHSSDVGALSREPRYRITAKGGANVNSPTGEGSGFYQPFVQSRCTIHDKGYLAETPGSISFPTKSINCFDDADCLQSQRKPREFNEADWLNNSSLDNISASSTFFLDKENSTVVYLNGMIPDSLSGESRNLVYICSLYASWAPSNFSMDPSVSDSLQSTFSNDKSMRDMYYGKSQEDIRVIRFRSNWFKFLNPHWNISNTTTASGVSQIILNFSSKLKVNGKTMNVLAPVDGANNTASEIFLAKVFGVYLAEGLARNSQEQRTRIKLNSTDTELTYLDLNEQHGYLGGVHKITPFNNTHHQDEWRDSTTQRNTTFAAFTEVLNTALPINFTAQRYGYGSGQGRKTLEFAQVMMLIYLGIIAVYAATVGTGYVLELLKVKSGGERIRVLSVIPWSDLQDLIVLALKTPPPSDEDLADAGAGVTSDKVWEKVVRAESDDKRNIQLAFQETTHTRKLDPQEFDYISKLKVYHECRRGLRNDERLHSVIISTLSFFIRVRPSWKDPKSSEAKSAQRHSNKPPAKALPAYQAAFLFRRTRAEERPTNICPEDMVMNTATLSVYQRLTCLPWSRAC</sequence>
<keyword evidence="2" id="KW-0812">Transmembrane</keyword>
<keyword evidence="2" id="KW-1133">Transmembrane helix</keyword>
<dbReference type="EMBL" id="CP019471">
    <property type="protein sequence ID" value="UQC74789.1"/>
    <property type="molecule type" value="Genomic_DNA"/>
</dbReference>
<dbReference type="GeneID" id="73335491"/>
<feature type="region of interest" description="Disordered" evidence="1">
    <location>
        <begin position="1"/>
        <end position="130"/>
    </location>
</feature>
<name>A0A9Q8SCN3_9PEZI</name>
<organism evidence="3 4">
    <name type="scientific">Colletotrichum lupini</name>
    <dbReference type="NCBI Taxonomy" id="145971"/>
    <lineage>
        <taxon>Eukaryota</taxon>
        <taxon>Fungi</taxon>
        <taxon>Dikarya</taxon>
        <taxon>Ascomycota</taxon>
        <taxon>Pezizomycotina</taxon>
        <taxon>Sordariomycetes</taxon>
        <taxon>Hypocreomycetidae</taxon>
        <taxon>Glomerellales</taxon>
        <taxon>Glomerellaceae</taxon>
        <taxon>Colletotrichum</taxon>
        <taxon>Colletotrichum acutatum species complex</taxon>
    </lineage>
</organism>
<evidence type="ECO:0000313" key="4">
    <source>
        <dbReference type="Proteomes" id="UP000830671"/>
    </source>
</evidence>
<accession>A0A9Q8SCN3</accession>
<evidence type="ECO:0000313" key="3">
    <source>
        <dbReference type="EMBL" id="UQC74789.1"/>
    </source>
</evidence>
<feature type="compositionally biased region" description="Low complexity" evidence="1">
    <location>
        <begin position="31"/>
        <end position="41"/>
    </location>
</feature>
<dbReference type="RefSeq" id="XP_049136438.1">
    <property type="nucleotide sequence ID" value="XM_049280481.1"/>
</dbReference>
<feature type="transmembrane region" description="Helical" evidence="2">
    <location>
        <begin position="761"/>
        <end position="784"/>
    </location>
</feature>
<dbReference type="KEGG" id="clup:CLUP02_01441"/>
<reference evidence="3" key="1">
    <citation type="journal article" date="2021" name="Mol. Plant Microbe Interact.">
        <title>Complete Genome Sequence of the Plant-Pathogenic Fungus Colletotrichum lupini.</title>
        <authorList>
            <person name="Baroncelli R."/>
            <person name="Pensec F."/>
            <person name="Da Lio D."/>
            <person name="Boufleur T."/>
            <person name="Vicente I."/>
            <person name="Sarrocco S."/>
            <person name="Picot A."/>
            <person name="Baraldi E."/>
            <person name="Sukno S."/>
            <person name="Thon M."/>
            <person name="Le Floch G."/>
        </authorList>
    </citation>
    <scope>NUCLEOTIDE SEQUENCE</scope>
    <source>
        <strain evidence="3">IMI 504893</strain>
    </source>
</reference>
<dbReference type="AlphaFoldDB" id="A0A9Q8SCN3"/>
<dbReference type="Proteomes" id="UP000830671">
    <property type="component" value="Chromosome 1"/>
</dbReference>
<keyword evidence="2" id="KW-0472">Membrane</keyword>
<feature type="transmembrane region" description="Helical" evidence="2">
    <location>
        <begin position="263"/>
        <end position="290"/>
    </location>
</feature>
<proteinExistence type="predicted"/>
<gene>
    <name evidence="3" type="ORF">CLUP02_01441</name>
</gene>
<evidence type="ECO:0000256" key="2">
    <source>
        <dbReference type="SAM" id="Phobius"/>
    </source>
</evidence>
<feature type="transmembrane region" description="Helical" evidence="2">
    <location>
        <begin position="147"/>
        <end position="171"/>
    </location>
</feature>
<keyword evidence="4" id="KW-1185">Reference proteome</keyword>